<feature type="transmembrane region" description="Helical" evidence="7">
    <location>
        <begin position="73"/>
        <end position="97"/>
    </location>
</feature>
<feature type="transmembrane region" description="Helical" evidence="7">
    <location>
        <begin position="365"/>
        <end position="382"/>
    </location>
</feature>
<feature type="transmembrane region" description="Helical" evidence="7">
    <location>
        <begin position="388"/>
        <end position="408"/>
    </location>
</feature>
<dbReference type="EMBL" id="JACCAS010000002">
    <property type="protein sequence ID" value="NYH25970.1"/>
    <property type="molecule type" value="Genomic_DNA"/>
</dbReference>
<proteinExistence type="inferred from homology"/>
<evidence type="ECO:0000256" key="2">
    <source>
        <dbReference type="ARBA" id="ARBA00006434"/>
    </source>
</evidence>
<protein>
    <submittedName>
        <fullName evidence="8">SSS family solute:Na+ symporter</fullName>
    </submittedName>
</protein>
<evidence type="ECO:0000256" key="1">
    <source>
        <dbReference type="ARBA" id="ARBA00004141"/>
    </source>
</evidence>
<evidence type="ECO:0000256" key="3">
    <source>
        <dbReference type="ARBA" id="ARBA00022448"/>
    </source>
</evidence>
<feature type="transmembrane region" description="Helical" evidence="7">
    <location>
        <begin position="188"/>
        <end position="213"/>
    </location>
</feature>
<keyword evidence="5 7" id="KW-1133">Transmembrane helix</keyword>
<dbReference type="GO" id="GO:0022857">
    <property type="term" value="F:transmembrane transporter activity"/>
    <property type="evidence" value="ECO:0007669"/>
    <property type="project" value="InterPro"/>
</dbReference>
<feature type="transmembrane region" description="Helical" evidence="7">
    <location>
        <begin position="420"/>
        <end position="438"/>
    </location>
</feature>
<dbReference type="PROSITE" id="PS50283">
    <property type="entry name" value="NA_SOLUT_SYMP_3"/>
    <property type="match status" value="1"/>
</dbReference>
<dbReference type="InterPro" id="IPR001734">
    <property type="entry name" value="Na/solute_symporter"/>
</dbReference>
<evidence type="ECO:0000256" key="6">
    <source>
        <dbReference type="ARBA" id="ARBA00023136"/>
    </source>
</evidence>
<evidence type="ECO:0000313" key="9">
    <source>
        <dbReference type="Proteomes" id="UP000540929"/>
    </source>
</evidence>
<keyword evidence="6 7" id="KW-0472">Membrane</keyword>
<dbReference type="CDD" id="cd10322">
    <property type="entry name" value="SLC5sbd"/>
    <property type="match status" value="1"/>
</dbReference>
<dbReference type="RefSeq" id="WP_179745727.1">
    <property type="nucleotide sequence ID" value="NZ_JACCAS010000002.1"/>
</dbReference>
<dbReference type="Gene3D" id="1.20.1730.10">
    <property type="entry name" value="Sodium/glucose cotransporter"/>
    <property type="match status" value="1"/>
</dbReference>
<dbReference type="InterPro" id="IPR038377">
    <property type="entry name" value="Na/Glc_symporter_sf"/>
</dbReference>
<evidence type="ECO:0000256" key="7">
    <source>
        <dbReference type="SAM" id="Phobius"/>
    </source>
</evidence>
<comment type="similarity">
    <text evidence="2">Belongs to the sodium:solute symporter (SSF) (TC 2.A.21) family.</text>
</comment>
<feature type="transmembrane region" description="Helical" evidence="7">
    <location>
        <begin position="118"/>
        <end position="137"/>
    </location>
</feature>
<evidence type="ECO:0000256" key="5">
    <source>
        <dbReference type="ARBA" id="ARBA00022989"/>
    </source>
</evidence>
<dbReference type="GO" id="GO:0005886">
    <property type="term" value="C:plasma membrane"/>
    <property type="evidence" value="ECO:0007669"/>
    <property type="project" value="TreeGrafter"/>
</dbReference>
<accession>A0A7Z0BAM0</accession>
<name>A0A7Z0BAM0_9BURK</name>
<feature type="transmembrane region" description="Helical" evidence="7">
    <location>
        <begin position="157"/>
        <end position="176"/>
    </location>
</feature>
<feature type="transmembrane region" description="Helical" evidence="7">
    <location>
        <begin position="6"/>
        <end position="22"/>
    </location>
</feature>
<sequence length="498" mass="52605">MNLSVSVIVITILASVLLSAVARVGRQMNFEQWSVGNRRFGTLFVFLLMAGESFTTFTVLGASGFAYGHGGAVYYILAYECIAYTLSYWLLPLIWRYGTKHQLVSLPDFLRKKYDNRALSVLAAVVGIIALIPYIVLQLKGMGIIIGTASYGALSPTVGVLLGAVAIGLNVLLSGVHGSAWVSSVKDVLILCLVVFLGLFLPTHFYGSIPAMFSSLDSSRPGFLAISSSGFSAVWFSSTIILSALGFFMWPHVFAATFTSGGVAILRRNACLLPIYSLLLALVFLVGFTAVGVLPELKGSKADLSLFALSMQALPSWMIAVLGATGALCAIVPGSMLVLTTAILLSRNVLATAYPRFADDHSGRLAKALVPIIVVVSTVFALSGNQTVVALLLMGYNFVAQLAPSLFASLLRRNPGTARGAIAGIGVGTISVALMTFANAHLSTLLRQLPAGVRDVNVGIIALLLNVATFAAVSVAERRMKVPVKCCESADVVQNGLS</sequence>
<dbReference type="AlphaFoldDB" id="A0A7Z0BAM0"/>
<keyword evidence="4 7" id="KW-0812">Transmembrane</keyword>
<feature type="transmembrane region" description="Helical" evidence="7">
    <location>
        <begin position="314"/>
        <end position="345"/>
    </location>
</feature>
<feature type="transmembrane region" description="Helical" evidence="7">
    <location>
        <begin position="233"/>
        <end position="258"/>
    </location>
</feature>
<dbReference type="PANTHER" id="PTHR48086">
    <property type="entry name" value="SODIUM/PROLINE SYMPORTER-RELATED"/>
    <property type="match status" value="1"/>
</dbReference>
<dbReference type="Proteomes" id="UP000540929">
    <property type="component" value="Unassembled WGS sequence"/>
</dbReference>
<feature type="transmembrane region" description="Helical" evidence="7">
    <location>
        <begin position="270"/>
        <end position="294"/>
    </location>
</feature>
<organism evidence="8 9">
    <name type="scientific">Paraburkholderia bryophila</name>
    <dbReference type="NCBI Taxonomy" id="420952"/>
    <lineage>
        <taxon>Bacteria</taxon>
        <taxon>Pseudomonadati</taxon>
        <taxon>Pseudomonadota</taxon>
        <taxon>Betaproteobacteria</taxon>
        <taxon>Burkholderiales</taxon>
        <taxon>Burkholderiaceae</taxon>
        <taxon>Paraburkholderia</taxon>
    </lineage>
</organism>
<comment type="subcellular location">
    <subcellularLocation>
        <location evidence="1">Membrane</location>
        <topology evidence="1">Multi-pass membrane protein</topology>
    </subcellularLocation>
</comment>
<dbReference type="PANTHER" id="PTHR48086:SF8">
    <property type="entry name" value="MONOCARBOXYLIC ACID PERMEASE"/>
    <property type="match status" value="1"/>
</dbReference>
<keyword evidence="3" id="KW-0813">Transport</keyword>
<comment type="caution">
    <text evidence="8">The sequence shown here is derived from an EMBL/GenBank/DDBJ whole genome shotgun (WGS) entry which is preliminary data.</text>
</comment>
<feature type="transmembrane region" description="Helical" evidence="7">
    <location>
        <begin position="458"/>
        <end position="476"/>
    </location>
</feature>
<reference evidence="8 9" key="1">
    <citation type="submission" date="2020-07" db="EMBL/GenBank/DDBJ databases">
        <title>Exploring microbial biodiversity for novel pathways involved in the catabolism of aromatic compounds derived from lignin.</title>
        <authorList>
            <person name="Elkins J."/>
        </authorList>
    </citation>
    <scope>NUCLEOTIDE SEQUENCE [LARGE SCALE GENOMIC DNA]</scope>
    <source>
        <strain evidence="8 9">H2C3C</strain>
    </source>
</reference>
<feature type="transmembrane region" description="Helical" evidence="7">
    <location>
        <begin position="43"/>
        <end position="67"/>
    </location>
</feature>
<dbReference type="InterPro" id="IPR050277">
    <property type="entry name" value="Sodium:Solute_Symporter"/>
</dbReference>
<evidence type="ECO:0000256" key="4">
    <source>
        <dbReference type="ARBA" id="ARBA00022692"/>
    </source>
</evidence>
<keyword evidence="9" id="KW-1185">Reference proteome</keyword>
<evidence type="ECO:0000313" key="8">
    <source>
        <dbReference type="EMBL" id="NYH25970.1"/>
    </source>
</evidence>
<gene>
    <name evidence="8" type="ORF">GGD40_005541</name>
</gene>